<gene>
    <name evidence="1" type="ORF">SDC9_106448</name>
</gene>
<reference evidence="1" key="1">
    <citation type="submission" date="2019-08" db="EMBL/GenBank/DDBJ databases">
        <authorList>
            <person name="Kucharzyk K."/>
            <person name="Murdoch R.W."/>
            <person name="Higgins S."/>
            <person name="Loffler F."/>
        </authorList>
    </citation>
    <scope>NUCLEOTIDE SEQUENCE</scope>
</reference>
<evidence type="ECO:0000313" key="1">
    <source>
        <dbReference type="EMBL" id="MPM59603.1"/>
    </source>
</evidence>
<name>A0A645B8Z0_9ZZZZ</name>
<organism evidence="1">
    <name type="scientific">bioreactor metagenome</name>
    <dbReference type="NCBI Taxonomy" id="1076179"/>
    <lineage>
        <taxon>unclassified sequences</taxon>
        <taxon>metagenomes</taxon>
        <taxon>ecological metagenomes</taxon>
    </lineage>
</organism>
<comment type="caution">
    <text evidence="1">The sequence shown here is derived from an EMBL/GenBank/DDBJ whole genome shotgun (WGS) entry which is preliminary data.</text>
</comment>
<dbReference type="EMBL" id="VSSQ01017371">
    <property type="protein sequence ID" value="MPM59603.1"/>
    <property type="molecule type" value="Genomic_DNA"/>
</dbReference>
<accession>A0A645B8Z0</accession>
<protein>
    <submittedName>
        <fullName evidence="1">Uncharacterized protein</fullName>
    </submittedName>
</protein>
<proteinExistence type="predicted"/>
<dbReference type="AlphaFoldDB" id="A0A645B8Z0"/>
<sequence length="436" mass="49262">MRRMFAAWRAFAVKAPWRAQHRQPLHRGPVQLQPLGLLMCSHLVHGEHGRERHVGLDQQFFPFGTRALDERRLHHTHDLFIVCRNTAVVIGAKTRVVDEVFTPDDARQRSPEFLRHRKMHDDATAVRRLQQKILRLRMARIAHRALAGLEGLRKRVHGERGHGLQQRCLHQRALTVRVAFPAEQGGQNAHGAGDAGDQIGNAGARQTAVLRIIHDRIETADALPDGVVGRPVHPWATAAKTRDRCIDEMRIDRAAFLLTQPQRIHLAGSHVLDDHVELGQHRLHKIHTRLRLQVDRNAFLARVVLDEVGTAIAFATAEGFALRRLDLHHLGTQRSQNQAAIRRRNIRTDFQNADASKRLGFHDFLFPVLRNGRAQSAVFHCVFEFEFVSHVGHSGVWKSEMPISCATVLHAQCSRSKAVSRKRKAITDDTTAAAIT</sequence>